<sequence>MGFIKRFLSMGSRKSKKRQQNHNPEPMPVDAQGRLKAAEPWQDETTRLLRSSSAHFTVVSEVDYTSLPPLPHPVNTVCLNTPVTTPARSTTSAIKRSGTYTVTVHGRTTHSRTEFPNANPPLLDEPKEDAPHADLHFYDESPTKPKSHPNPRSVPFTPRDQGRLLRLRQDPSVASLLYMYDDKGRIQSTAFSNTPPNATPVYEVEGREQKKRTGSTLRQLMGEMAPGLVADCTAMEGDISWAERELARIDRTSMASESSLPLETPKGTHFDHPEPHVVTNATFASDDSNLDSSANWPVISSLEVELSGTTSIDFDHHSVLNEVTSSEYQDMDSKTPQRASEVFGFLTDRRKSILERKRAQAEVLAPLPALALPGLEPPTRSLSTYSSATSTPALTTSTTTNSLNSSPTASSETSSAQIHHATLTKLTPMSRSTDTLNILYTPSAGKGLPAIPASTPTAAQLSKIPRGPRPAPVATSSKHTPSASQTSLSRLDIAEPAFIPSRIPKTNPRPHDPYTPVHTRPHRRTASRTSSTMVFDDDDDDDMKVATAPKDNRSRRPAEVVDKENSPQDPRPRTYPKTPGVRSYSHSRALFDARHPNLVNGDPPSPASSTELSPITREIMSDLRKKKTHAQTRIPSGRSGKHVL</sequence>
<feature type="region of interest" description="Disordered" evidence="1">
    <location>
        <begin position="381"/>
        <end position="417"/>
    </location>
</feature>
<name>A0A4S4N2D1_9APHY</name>
<feature type="region of interest" description="Disordered" evidence="1">
    <location>
        <begin position="105"/>
        <end position="160"/>
    </location>
</feature>
<feature type="region of interest" description="Disordered" evidence="1">
    <location>
        <begin position="446"/>
        <end position="644"/>
    </location>
</feature>
<evidence type="ECO:0000256" key="1">
    <source>
        <dbReference type="SAM" id="MobiDB-lite"/>
    </source>
</evidence>
<feature type="region of interest" description="Disordered" evidence="1">
    <location>
        <begin position="8"/>
        <end position="34"/>
    </location>
</feature>
<dbReference type="OrthoDB" id="3168838at2759"/>
<proteinExistence type="predicted"/>
<evidence type="ECO:0000313" key="3">
    <source>
        <dbReference type="Proteomes" id="UP000308730"/>
    </source>
</evidence>
<accession>A0A4S4N2D1</accession>
<dbReference type="AlphaFoldDB" id="A0A4S4N2D1"/>
<feature type="compositionally biased region" description="Polar residues" evidence="1">
    <location>
        <begin position="474"/>
        <end position="489"/>
    </location>
</feature>
<reference evidence="2 3" key="1">
    <citation type="submission" date="2019-02" db="EMBL/GenBank/DDBJ databases">
        <title>Genome sequencing of the rare red list fungi Antrodiella citrinella (Flaviporus citrinellus).</title>
        <authorList>
            <person name="Buettner E."/>
            <person name="Kellner H."/>
        </authorList>
    </citation>
    <scope>NUCLEOTIDE SEQUENCE [LARGE SCALE GENOMIC DNA]</scope>
    <source>
        <strain evidence="2 3">DSM 108506</strain>
    </source>
</reference>
<feature type="compositionally biased region" description="Basic and acidic residues" evidence="1">
    <location>
        <begin position="266"/>
        <end position="275"/>
    </location>
</feature>
<dbReference type="Proteomes" id="UP000308730">
    <property type="component" value="Unassembled WGS sequence"/>
</dbReference>
<feature type="compositionally biased region" description="Basic and acidic residues" evidence="1">
    <location>
        <begin position="124"/>
        <end position="143"/>
    </location>
</feature>
<dbReference type="EMBL" id="SGPM01000020">
    <property type="protein sequence ID" value="THH32515.1"/>
    <property type="molecule type" value="Genomic_DNA"/>
</dbReference>
<feature type="compositionally biased region" description="Basic and acidic residues" evidence="1">
    <location>
        <begin position="550"/>
        <end position="572"/>
    </location>
</feature>
<protein>
    <submittedName>
        <fullName evidence="2">Uncharacterized protein</fullName>
    </submittedName>
</protein>
<organism evidence="2 3">
    <name type="scientific">Antrodiella citrinella</name>
    <dbReference type="NCBI Taxonomy" id="2447956"/>
    <lineage>
        <taxon>Eukaryota</taxon>
        <taxon>Fungi</taxon>
        <taxon>Dikarya</taxon>
        <taxon>Basidiomycota</taxon>
        <taxon>Agaricomycotina</taxon>
        <taxon>Agaricomycetes</taxon>
        <taxon>Polyporales</taxon>
        <taxon>Steccherinaceae</taxon>
        <taxon>Antrodiella</taxon>
    </lineage>
</organism>
<feature type="region of interest" description="Disordered" evidence="1">
    <location>
        <begin position="188"/>
        <end position="210"/>
    </location>
</feature>
<feature type="region of interest" description="Disordered" evidence="1">
    <location>
        <begin position="252"/>
        <end position="275"/>
    </location>
</feature>
<gene>
    <name evidence="2" type="ORF">EUX98_g1657</name>
</gene>
<keyword evidence="3" id="KW-1185">Reference proteome</keyword>
<comment type="caution">
    <text evidence="2">The sequence shown here is derived from an EMBL/GenBank/DDBJ whole genome shotgun (WGS) entry which is preliminary data.</text>
</comment>
<feature type="compositionally biased region" description="Low complexity" evidence="1">
    <location>
        <begin position="381"/>
        <end position="416"/>
    </location>
</feature>
<evidence type="ECO:0000313" key="2">
    <source>
        <dbReference type="EMBL" id="THH32515.1"/>
    </source>
</evidence>